<dbReference type="InterPro" id="IPR036291">
    <property type="entry name" value="NAD(P)-bd_dom_sf"/>
</dbReference>
<protein>
    <submittedName>
        <fullName evidence="2">NAD(P)H-binding protein</fullName>
    </submittedName>
</protein>
<dbReference type="Pfam" id="PF13460">
    <property type="entry name" value="NAD_binding_10"/>
    <property type="match status" value="1"/>
</dbReference>
<dbReference type="InterPro" id="IPR051604">
    <property type="entry name" value="Ergot_Alk_Oxidoreductase"/>
</dbReference>
<gene>
    <name evidence="2" type="ORF">H2O73_09030</name>
</gene>
<dbReference type="PANTHER" id="PTHR43162:SF1">
    <property type="entry name" value="PRESTALK A DIFFERENTIATION PROTEIN A"/>
    <property type="match status" value="1"/>
</dbReference>
<dbReference type="Proteomes" id="UP000571701">
    <property type="component" value="Unassembled WGS sequence"/>
</dbReference>
<dbReference type="PANTHER" id="PTHR43162">
    <property type="match status" value="1"/>
</dbReference>
<sequence length="273" mass="29648">MKRIGIIGGGWLGLPLGQFFTNLGHYVVITKTTKSGAADVSDQGLTSAIVNLEDSVQQNIDTLTPHQLDTLIGSFPPGFRKGKGEEYAEYWANLIAIAQGLAVSKLIMVSSTTVYPNRADNMSEEMASLALALEADDFSDSAKVMLRAEQKLINSGLDYAIVRCSGLVGPNRNPARFVSHLRQVSDQAPANMLHLTDAIGAVSFATLHVNNQIVNATTPNTTNKAAFYQMAIERSGYDATLPPIVHTADKRICAEKLVELGYKFHFQHTLEII</sequence>
<evidence type="ECO:0000259" key="1">
    <source>
        <dbReference type="Pfam" id="PF13460"/>
    </source>
</evidence>
<dbReference type="EMBL" id="JACFYF010000004">
    <property type="protein sequence ID" value="MBA5762485.1"/>
    <property type="molecule type" value="Genomic_DNA"/>
</dbReference>
<dbReference type="RefSeq" id="WP_182108521.1">
    <property type="nucleotide sequence ID" value="NZ_JACFYF010000004.1"/>
</dbReference>
<name>A0A7W2FQP7_9VIBR</name>
<evidence type="ECO:0000313" key="3">
    <source>
        <dbReference type="Proteomes" id="UP000571701"/>
    </source>
</evidence>
<feature type="domain" description="NAD(P)-binding" evidence="1">
    <location>
        <begin position="88"/>
        <end position="179"/>
    </location>
</feature>
<organism evidence="2 3">
    <name type="scientific">Vibrio marinisediminis</name>
    <dbReference type="NCBI Taxonomy" id="2758441"/>
    <lineage>
        <taxon>Bacteria</taxon>
        <taxon>Pseudomonadati</taxon>
        <taxon>Pseudomonadota</taxon>
        <taxon>Gammaproteobacteria</taxon>
        <taxon>Vibrionales</taxon>
        <taxon>Vibrionaceae</taxon>
        <taxon>Vibrio</taxon>
    </lineage>
</organism>
<dbReference type="Gene3D" id="3.40.50.720">
    <property type="entry name" value="NAD(P)-binding Rossmann-like Domain"/>
    <property type="match status" value="1"/>
</dbReference>
<comment type="caution">
    <text evidence="2">The sequence shown here is derived from an EMBL/GenBank/DDBJ whole genome shotgun (WGS) entry which is preliminary data.</text>
</comment>
<dbReference type="AlphaFoldDB" id="A0A7W2FQP7"/>
<evidence type="ECO:0000313" key="2">
    <source>
        <dbReference type="EMBL" id="MBA5762485.1"/>
    </source>
</evidence>
<accession>A0A7W2FQP7</accession>
<dbReference type="SUPFAM" id="SSF51735">
    <property type="entry name" value="NAD(P)-binding Rossmann-fold domains"/>
    <property type="match status" value="1"/>
</dbReference>
<reference evidence="2 3" key="1">
    <citation type="submission" date="2020-07" db="EMBL/GenBank/DDBJ databases">
        <title>Vibrio marinisediminis sp. nov., isolated from marine sediment.</title>
        <authorList>
            <person name="Ji X."/>
        </authorList>
    </citation>
    <scope>NUCLEOTIDE SEQUENCE [LARGE SCALE GENOMIC DNA]</scope>
    <source>
        <strain evidence="2 3">404</strain>
    </source>
</reference>
<dbReference type="InterPro" id="IPR016040">
    <property type="entry name" value="NAD(P)-bd_dom"/>
</dbReference>
<proteinExistence type="predicted"/>
<keyword evidence="3" id="KW-1185">Reference proteome</keyword>